<feature type="transmembrane region" description="Helical" evidence="2">
    <location>
        <begin position="56"/>
        <end position="77"/>
    </location>
</feature>
<reference evidence="3 4" key="1">
    <citation type="journal article" date="2016" name="BMC Genomics">
        <title>Comparative genomics reveals Cyclospora cayetanensis possesses coccidia-like metabolism and invasion components but unique surface antigens.</title>
        <authorList>
            <person name="Liu S."/>
            <person name="Wang L."/>
            <person name="Zheng H."/>
            <person name="Xu Z."/>
            <person name="Roellig D.M."/>
            <person name="Li N."/>
            <person name="Frace M.A."/>
            <person name="Tang K."/>
            <person name="Arrowood M.J."/>
            <person name="Moss D.M."/>
            <person name="Zhang L."/>
            <person name="Feng Y."/>
            <person name="Xiao L."/>
        </authorList>
    </citation>
    <scope>NUCLEOTIDE SEQUENCE [LARGE SCALE GENOMIC DNA]</scope>
    <source>
        <strain evidence="3 4">CHN_HEN01</strain>
    </source>
</reference>
<evidence type="ECO:0000313" key="4">
    <source>
        <dbReference type="Proteomes" id="UP000095192"/>
    </source>
</evidence>
<feature type="region of interest" description="Disordered" evidence="1">
    <location>
        <begin position="168"/>
        <end position="191"/>
    </location>
</feature>
<evidence type="ECO:0000256" key="1">
    <source>
        <dbReference type="SAM" id="MobiDB-lite"/>
    </source>
</evidence>
<feature type="region of interest" description="Disordered" evidence="1">
    <location>
        <begin position="253"/>
        <end position="285"/>
    </location>
</feature>
<feature type="compositionally biased region" description="Basic and acidic residues" evidence="1">
    <location>
        <begin position="268"/>
        <end position="282"/>
    </location>
</feature>
<organism evidence="3 4">
    <name type="scientific">Cyclospora cayetanensis</name>
    <dbReference type="NCBI Taxonomy" id="88456"/>
    <lineage>
        <taxon>Eukaryota</taxon>
        <taxon>Sar</taxon>
        <taxon>Alveolata</taxon>
        <taxon>Apicomplexa</taxon>
        <taxon>Conoidasida</taxon>
        <taxon>Coccidia</taxon>
        <taxon>Eucoccidiorida</taxon>
        <taxon>Eimeriorina</taxon>
        <taxon>Eimeriidae</taxon>
        <taxon>Cyclospora</taxon>
    </lineage>
</organism>
<keyword evidence="3" id="KW-0808">Transferase</keyword>
<evidence type="ECO:0000256" key="2">
    <source>
        <dbReference type="SAM" id="Phobius"/>
    </source>
</evidence>
<evidence type="ECO:0000313" key="3">
    <source>
        <dbReference type="EMBL" id="OEH75329.1"/>
    </source>
</evidence>
<keyword evidence="2" id="KW-0812">Transmembrane</keyword>
<keyword evidence="3" id="KW-0418">Kinase</keyword>
<name>A0A1D3CVW3_9EIME</name>
<gene>
    <name evidence="3" type="ORF">cyc_03926</name>
</gene>
<feature type="compositionally biased region" description="Basic residues" evidence="1">
    <location>
        <begin position="595"/>
        <end position="609"/>
    </location>
</feature>
<dbReference type="EMBL" id="JROU02001759">
    <property type="protein sequence ID" value="OEH75329.1"/>
    <property type="molecule type" value="Genomic_DNA"/>
</dbReference>
<comment type="caution">
    <text evidence="3">The sequence shown here is derived from an EMBL/GenBank/DDBJ whole genome shotgun (WGS) entry which is preliminary data.</text>
</comment>
<keyword evidence="2" id="KW-1133">Transmembrane helix</keyword>
<accession>A0A1D3CVW3</accession>
<keyword evidence="4" id="KW-1185">Reference proteome</keyword>
<feature type="compositionally biased region" description="Acidic residues" evidence="1">
    <location>
        <begin position="783"/>
        <end position="799"/>
    </location>
</feature>
<feature type="region of interest" description="Disordered" evidence="1">
    <location>
        <begin position="779"/>
        <end position="803"/>
    </location>
</feature>
<dbReference type="AlphaFoldDB" id="A0A1D3CVW3"/>
<proteinExistence type="predicted"/>
<protein>
    <submittedName>
        <fullName evidence="3">Protein kinase (Incomplete catalytic triad)</fullName>
    </submittedName>
</protein>
<dbReference type="Proteomes" id="UP000095192">
    <property type="component" value="Unassembled WGS sequence"/>
</dbReference>
<keyword evidence="2" id="KW-0472">Membrane</keyword>
<feature type="compositionally biased region" description="Low complexity" evidence="1">
    <location>
        <begin position="168"/>
        <end position="184"/>
    </location>
</feature>
<dbReference type="VEuPathDB" id="ToxoDB:cyc_03926"/>
<feature type="compositionally biased region" description="Low complexity" evidence="1">
    <location>
        <begin position="253"/>
        <end position="267"/>
    </location>
</feature>
<dbReference type="InParanoid" id="A0A1D3CVW3"/>
<feature type="region of interest" description="Disordered" evidence="1">
    <location>
        <begin position="564"/>
        <end position="619"/>
    </location>
</feature>
<feature type="compositionally biased region" description="Basic and acidic residues" evidence="1">
    <location>
        <begin position="578"/>
        <end position="594"/>
    </location>
</feature>
<dbReference type="GO" id="GO:0016301">
    <property type="term" value="F:kinase activity"/>
    <property type="evidence" value="ECO:0007669"/>
    <property type="project" value="UniProtKB-KW"/>
</dbReference>
<sequence>MTPSSASYQCGLPTTRVSQNTPSYTRRIIAAAAAAFRFCFYAAHQREIARCTRLPWVFLLFGVVLCFDFAAAAATAAESPTTAAVGSGALLSNSSVPSRESLPLRGSSATYADLSLIRASFSAAFTDLRSAGESDFAAVAAVSDSLPEAALSSAEELIASPPLSLASLSSETDTIDSGGSSGSNDSERFEYGGGRNSGFAAEAVGNPLSGAESLIVLATTGDIFRVSTGGSFKWQRHLGSPLAAAYVADTTTTTTTASSTNGASNSSSKRDTRNGEAGEEIHSGIGVDTGGAGSAALYLIEPDGTMVALQVTVPQVVNRLPFKAPLFPGVYFVGRKEARVRALDLATSIWQLWAVDALTHERLWGFSWIDVSGFGGLPEPPRDVEEVRVAETLKASLRAEGDLLYMLQRHPSATAAATDNPAAAAPLFLKFPAPIAAVYAGLPLPPDPWRGAAASAADAANTTAVPFYVSSLLPPPLLSAPQQQQQLVPLQSMCLLQEVLPPRSLQWTPSKYALETSTRAADAALVEALAVAPAASAPLYGKAPLPLEAPPGWQPSLLPTAQEQRLGGRQQLPSTVSRETEGERTPCAGEEERRGSRHKRRLTKRRGAAKKLASSSFHLSTPQWRREEFSLCTNAQEQLPRELQHQRLPSPLQRRGTVDAGDNPWFQQQGSSEAVGLSLPSVSPRQFGEDTPPVPLLRTAAATGDSSVPSSARYPVGAAETGAPWWVRPLPMRAPQEGTAEPAAFRRVGRSCASLEEILLSAARQRRAWILDPAMQQQGGVEADLEEQGQAESGDEQDGESLVRHQRLDTHSLEDDTGATSGDSLSLCVSSLSPPVSPGIPARSALLKILENGKFARTFAIEKLVGRGGFGTVYEVC</sequence>